<dbReference type="GO" id="GO:0003677">
    <property type="term" value="F:DNA binding"/>
    <property type="evidence" value="ECO:0007669"/>
    <property type="project" value="InterPro"/>
</dbReference>
<evidence type="ECO:0000256" key="6">
    <source>
        <dbReference type="ARBA" id="ARBA00014931"/>
    </source>
</evidence>
<evidence type="ECO:0000256" key="8">
    <source>
        <dbReference type="ARBA" id="ARBA00022723"/>
    </source>
</evidence>
<dbReference type="CDD" id="cd12148">
    <property type="entry name" value="fungal_TF_MHR"/>
    <property type="match status" value="1"/>
</dbReference>
<dbReference type="PROSITE" id="PS51296">
    <property type="entry name" value="RIESKE"/>
    <property type="match status" value="1"/>
</dbReference>
<dbReference type="CDD" id="cd03469">
    <property type="entry name" value="Rieske_RO_Alpha_N"/>
    <property type="match status" value="1"/>
</dbReference>
<reference evidence="17 18" key="1">
    <citation type="submission" date="2015-01" db="EMBL/GenBank/DDBJ databases">
        <title>The Genome Sequence of Cladophialophora immunda CBS83496.</title>
        <authorList>
            <consortium name="The Broad Institute Genomics Platform"/>
            <person name="Cuomo C."/>
            <person name="de Hoog S."/>
            <person name="Gorbushina A."/>
            <person name="Stielow B."/>
            <person name="Teixiera M."/>
            <person name="Abouelleil A."/>
            <person name="Chapman S.B."/>
            <person name="Priest M."/>
            <person name="Young S.K."/>
            <person name="Wortman J."/>
            <person name="Nusbaum C."/>
            <person name="Birren B."/>
        </authorList>
    </citation>
    <scope>NUCLEOTIDE SEQUENCE [LARGE SCALE GENOMIC DNA]</scope>
    <source>
        <strain evidence="17 18">CBS 83496</strain>
    </source>
</reference>
<protein>
    <recommendedName>
        <fullName evidence="6">Choline monooxygenase, chloroplastic</fullName>
        <ecNumber evidence="5">1.14.15.7</ecNumber>
    </recommendedName>
</protein>
<comment type="catalytic activity">
    <reaction evidence="14">
        <text>choline + 2 reduced [2Fe-2S]-[ferredoxin] + O2 + 2 H(+) = betaine aldehyde hydrate + 2 oxidized [2Fe-2S]-[ferredoxin] + H2O</text>
        <dbReference type="Rhea" id="RHEA:17769"/>
        <dbReference type="Rhea" id="RHEA-COMP:10000"/>
        <dbReference type="Rhea" id="RHEA-COMP:10001"/>
        <dbReference type="ChEBI" id="CHEBI:15354"/>
        <dbReference type="ChEBI" id="CHEBI:15377"/>
        <dbReference type="ChEBI" id="CHEBI:15378"/>
        <dbReference type="ChEBI" id="CHEBI:15379"/>
        <dbReference type="ChEBI" id="CHEBI:15870"/>
        <dbReference type="ChEBI" id="CHEBI:33737"/>
        <dbReference type="ChEBI" id="CHEBI:33738"/>
        <dbReference type="EC" id="1.14.15.7"/>
    </reaction>
</comment>
<evidence type="ECO:0000256" key="5">
    <source>
        <dbReference type="ARBA" id="ARBA00012763"/>
    </source>
</evidence>
<dbReference type="GO" id="GO:0019133">
    <property type="term" value="F:choline monooxygenase activity"/>
    <property type="evidence" value="ECO:0007669"/>
    <property type="project" value="UniProtKB-EC"/>
</dbReference>
<dbReference type="GO" id="GO:0019285">
    <property type="term" value="P:glycine betaine biosynthetic process from choline"/>
    <property type="evidence" value="ECO:0007669"/>
    <property type="project" value="UniProtKB-UniPathway"/>
</dbReference>
<evidence type="ECO:0000256" key="13">
    <source>
        <dbReference type="ARBA" id="ARBA00023242"/>
    </source>
</evidence>
<evidence type="ECO:0000256" key="1">
    <source>
        <dbReference type="ARBA" id="ARBA00001962"/>
    </source>
</evidence>
<comment type="function">
    <text evidence="2">Catalyzes the first step of the osmoprotectant glycine betaine synthesis.</text>
</comment>
<name>A0A0D1ZK14_9EURO</name>
<dbReference type="GO" id="GO:0051537">
    <property type="term" value="F:2 iron, 2 sulfur cluster binding"/>
    <property type="evidence" value="ECO:0007669"/>
    <property type="project" value="UniProtKB-KW"/>
</dbReference>
<evidence type="ECO:0000259" key="16">
    <source>
        <dbReference type="PROSITE" id="PS51296"/>
    </source>
</evidence>
<comment type="similarity">
    <text evidence="4">Belongs to the choline monooxygenase family.</text>
</comment>
<feature type="domain" description="Rieske" evidence="16">
    <location>
        <begin position="56"/>
        <end position="141"/>
    </location>
</feature>
<dbReference type="UniPathway" id="UPA00529">
    <property type="reaction ID" value="UER00430"/>
</dbReference>
<proteinExistence type="inferred from homology"/>
<dbReference type="CDD" id="cd00680">
    <property type="entry name" value="RHO_alpha_C"/>
    <property type="match status" value="1"/>
</dbReference>
<keyword evidence="12" id="KW-0520">NAD</keyword>
<dbReference type="HOGENOM" id="CLU_010451_0_0_1"/>
<dbReference type="InterPro" id="IPR015881">
    <property type="entry name" value="ARHD_Rieske_2Fe_2S"/>
</dbReference>
<dbReference type="STRING" id="569365.A0A0D1ZK14"/>
<dbReference type="Pfam" id="PF00355">
    <property type="entry name" value="Rieske"/>
    <property type="match status" value="1"/>
</dbReference>
<dbReference type="GO" id="GO:0005506">
    <property type="term" value="F:iron ion binding"/>
    <property type="evidence" value="ECO:0007669"/>
    <property type="project" value="InterPro"/>
</dbReference>
<comment type="cofactor">
    <cofactor evidence="1">
        <name>Fe cation</name>
        <dbReference type="ChEBI" id="CHEBI:24875"/>
    </cofactor>
</comment>
<dbReference type="Gene3D" id="2.102.10.10">
    <property type="entry name" value="Rieske [2Fe-2S] iron-sulphur domain"/>
    <property type="match status" value="1"/>
</dbReference>
<dbReference type="GO" id="GO:0006351">
    <property type="term" value="P:DNA-templated transcription"/>
    <property type="evidence" value="ECO:0007669"/>
    <property type="project" value="InterPro"/>
</dbReference>
<dbReference type="InterPro" id="IPR017941">
    <property type="entry name" value="Rieske_2Fe-2S"/>
</dbReference>
<organism evidence="17 18">
    <name type="scientific">Cladophialophora immunda</name>
    <dbReference type="NCBI Taxonomy" id="569365"/>
    <lineage>
        <taxon>Eukaryota</taxon>
        <taxon>Fungi</taxon>
        <taxon>Dikarya</taxon>
        <taxon>Ascomycota</taxon>
        <taxon>Pezizomycotina</taxon>
        <taxon>Eurotiomycetes</taxon>
        <taxon>Chaetothyriomycetidae</taxon>
        <taxon>Chaetothyriales</taxon>
        <taxon>Herpotrichiellaceae</taxon>
        <taxon>Cladophialophora</taxon>
    </lineage>
</organism>
<dbReference type="InterPro" id="IPR001663">
    <property type="entry name" value="Rng_hydr_dOase-A"/>
</dbReference>
<keyword evidence="8" id="KW-0479">Metal-binding</keyword>
<evidence type="ECO:0000256" key="14">
    <source>
        <dbReference type="ARBA" id="ARBA00049097"/>
    </source>
</evidence>
<keyword evidence="13" id="KW-0539">Nucleus</keyword>
<gene>
    <name evidence="17" type="ORF">PV07_08014</name>
</gene>
<sequence length="1063" mass="121254">MLSTLSSLIGSTNADPKTKIPLKATPGPRALPASWYSSLPMYELERRAIFSKKWLLVTHKLRFTKPGDFLRFEEAGYSFVLCMDKDGTVNGFHNICRHRAFPIVSEDAGNAKIFSCKYHGWSYGLNGKLAKAPRFETVPTFQKESHALFPVHVHIDALGFVWVNLDASPTPSVAWEDDFKGVDTQERFGAFDFSQYKFDHVWQMQGQYNWKTLADNYNECYHCQVAHPDVAKLADLTYYYTVSKLGYIQHFSRPKTGQEDEDIKNASTYYFPNACMTVSPHFFYMMRCVPTSATTCSMEYEVYRHVDASDRDFEYIDSFFKRVLDEDKHLCNAAQKNLNAGVYINGEMHPQLESAPLYFQNVVRQVEEKDTLSGREAGVFDLHAPVAGLSESRLAQLEERMEMVFEKRMTNSDAESPRSESTRSTNGRSSRNPRDGIATSSRQDLIRLLSGSAPTKLTFLCKRAMPPRGAIVDAVGAYFRYCHMQPLWLFDPDDLSSIEDCRDEVVFSLLALSLCHSKHSFFKGRAESLSPRYARLAREQIMLRIAQGKVNLATIQSLCMLALANFHDNEMQLVALHINIAVTFSKCAGFDVESTPTEVSPAAEARRRVFWSLHLLERMYGQSTAALAILQDIENPQYVPLHPDLRKRSNVLPPRLPQETFQSGETERIGIWAYMVQLATLWREVRTYVIQCAHTTSEPPWSVESGYAVIGAHLMDLETKMPTYHRWDSARFLDRDAEELQNREYWSPWLYLQFTYHAIHSTLNHPFLYSSRPQQSVQLAVPNTFWKTSSELAFIHATWIVRLIDVVREKEYRISDPFIGQCAAVAATIHIYFCRAADHDIREAAQVKLDTCTSFLAELAQLWPSCRLLHDKLRTLIYCAFTSGRSDQEPEPSRQTVSINTRLMWKILQYNFDGKDLGASGHGLFHESFCQGDDDAAHDEHTVETQISHNPTTQVDLSNGQALPPYSDYRPPEPSPQQAPQHHHQQRQQQQQQHERQLVDDGELPASSNARMLPMLYAPFTKAPAAPWTMPSNAPIIDMAYDPFYQFQDFGTSADGSWEVGNL</sequence>
<evidence type="ECO:0000256" key="15">
    <source>
        <dbReference type="SAM" id="MobiDB-lite"/>
    </source>
</evidence>
<dbReference type="Pfam" id="PF00848">
    <property type="entry name" value="Ring_hydroxyl_A"/>
    <property type="match status" value="1"/>
</dbReference>
<comment type="pathway">
    <text evidence="3">Amine and polyamine biosynthesis; betaine biosynthesis via choline pathway; betaine aldehyde from choline (monooxygenase route): step 1/1.</text>
</comment>
<dbReference type="InterPro" id="IPR015879">
    <property type="entry name" value="Ring_hydroxy_dOase_asu_C_dom"/>
</dbReference>
<evidence type="ECO:0000256" key="2">
    <source>
        <dbReference type="ARBA" id="ARBA00002149"/>
    </source>
</evidence>
<dbReference type="GeneID" id="27347208"/>
<dbReference type="EMBL" id="KN847043">
    <property type="protein sequence ID" value="KIW28341.1"/>
    <property type="molecule type" value="Genomic_DNA"/>
</dbReference>
<dbReference type="InterPro" id="IPR007219">
    <property type="entry name" value="XnlR_reg_dom"/>
</dbReference>
<evidence type="ECO:0000256" key="11">
    <source>
        <dbReference type="ARBA" id="ARBA00023014"/>
    </source>
</evidence>
<dbReference type="AlphaFoldDB" id="A0A0D1ZK14"/>
<keyword evidence="7" id="KW-0001">2Fe-2S</keyword>
<evidence type="ECO:0000256" key="4">
    <source>
        <dbReference type="ARBA" id="ARBA00010848"/>
    </source>
</evidence>
<evidence type="ECO:0000313" key="17">
    <source>
        <dbReference type="EMBL" id="KIW28341.1"/>
    </source>
</evidence>
<evidence type="ECO:0000313" key="18">
    <source>
        <dbReference type="Proteomes" id="UP000054466"/>
    </source>
</evidence>
<dbReference type="Proteomes" id="UP000054466">
    <property type="component" value="Unassembled WGS sequence"/>
</dbReference>
<dbReference type="InterPro" id="IPR036922">
    <property type="entry name" value="Rieske_2Fe-2S_sf"/>
</dbReference>
<accession>A0A0D1ZK14</accession>
<feature type="region of interest" description="Disordered" evidence="15">
    <location>
        <begin position="940"/>
        <end position="999"/>
    </location>
</feature>
<keyword evidence="9" id="KW-0560">Oxidoreductase</keyword>
<dbReference type="EC" id="1.14.15.7" evidence="5"/>
<keyword evidence="18" id="KW-1185">Reference proteome</keyword>
<dbReference type="Pfam" id="PF04082">
    <property type="entry name" value="Fungal_trans"/>
    <property type="match status" value="1"/>
</dbReference>
<dbReference type="SUPFAM" id="SSF55961">
    <property type="entry name" value="Bet v1-like"/>
    <property type="match status" value="1"/>
</dbReference>
<dbReference type="GO" id="GO:0008270">
    <property type="term" value="F:zinc ion binding"/>
    <property type="evidence" value="ECO:0007669"/>
    <property type="project" value="InterPro"/>
</dbReference>
<dbReference type="PRINTS" id="PR00090">
    <property type="entry name" value="RNGDIOXGNASE"/>
</dbReference>
<evidence type="ECO:0000256" key="10">
    <source>
        <dbReference type="ARBA" id="ARBA00023004"/>
    </source>
</evidence>
<keyword evidence="11" id="KW-0411">Iron-sulfur</keyword>
<dbReference type="SUPFAM" id="SSF50022">
    <property type="entry name" value="ISP domain"/>
    <property type="match status" value="1"/>
</dbReference>
<dbReference type="RefSeq" id="XP_016248557.1">
    <property type="nucleotide sequence ID" value="XM_016395138.1"/>
</dbReference>
<dbReference type="PROSITE" id="PS00570">
    <property type="entry name" value="RING_HYDROXYL_ALPHA"/>
    <property type="match status" value="1"/>
</dbReference>
<keyword evidence="10" id="KW-0408">Iron</keyword>
<evidence type="ECO:0000256" key="12">
    <source>
        <dbReference type="ARBA" id="ARBA00023027"/>
    </source>
</evidence>
<feature type="compositionally biased region" description="Polar residues" evidence="15">
    <location>
        <begin position="944"/>
        <end position="961"/>
    </location>
</feature>
<feature type="region of interest" description="Disordered" evidence="15">
    <location>
        <begin position="407"/>
        <end position="437"/>
    </location>
</feature>
<evidence type="ECO:0000256" key="7">
    <source>
        <dbReference type="ARBA" id="ARBA00022714"/>
    </source>
</evidence>
<evidence type="ECO:0000256" key="3">
    <source>
        <dbReference type="ARBA" id="ARBA00004866"/>
    </source>
</evidence>
<dbReference type="OrthoDB" id="426882at2759"/>
<dbReference type="PANTHER" id="PTHR43756">
    <property type="entry name" value="CHOLINE MONOOXYGENASE, CHLOROPLASTIC"/>
    <property type="match status" value="1"/>
</dbReference>
<dbReference type="VEuPathDB" id="FungiDB:PV07_08014"/>
<dbReference type="Gene3D" id="3.90.380.10">
    <property type="entry name" value="Naphthalene 1,2-dioxygenase Alpha Subunit, Chain A, domain 1"/>
    <property type="match status" value="2"/>
</dbReference>
<feature type="compositionally biased region" description="Basic and acidic residues" evidence="15">
    <location>
        <begin position="407"/>
        <end position="421"/>
    </location>
</feature>
<dbReference type="PANTHER" id="PTHR43756:SF5">
    <property type="entry name" value="CHOLINE MONOOXYGENASE, CHLOROPLASTIC"/>
    <property type="match status" value="1"/>
</dbReference>
<evidence type="ECO:0000256" key="9">
    <source>
        <dbReference type="ARBA" id="ARBA00023002"/>
    </source>
</evidence>